<feature type="transmembrane region" description="Helical" evidence="3">
    <location>
        <begin position="21"/>
        <end position="41"/>
    </location>
</feature>
<reference evidence="4" key="1">
    <citation type="journal article" date="2023" name="Mol. Phylogenet. Evol.">
        <title>Genome-scale phylogeny and comparative genomics of the fungal order Sordariales.</title>
        <authorList>
            <person name="Hensen N."/>
            <person name="Bonometti L."/>
            <person name="Westerberg I."/>
            <person name="Brannstrom I.O."/>
            <person name="Guillou S."/>
            <person name="Cros-Aarteil S."/>
            <person name="Calhoun S."/>
            <person name="Haridas S."/>
            <person name="Kuo A."/>
            <person name="Mondo S."/>
            <person name="Pangilinan J."/>
            <person name="Riley R."/>
            <person name="LaButti K."/>
            <person name="Andreopoulos B."/>
            <person name="Lipzen A."/>
            <person name="Chen C."/>
            <person name="Yan M."/>
            <person name="Daum C."/>
            <person name="Ng V."/>
            <person name="Clum A."/>
            <person name="Steindorff A."/>
            <person name="Ohm R.A."/>
            <person name="Martin F."/>
            <person name="Silar P."/>
            <person name="Natvig D.O."/>
            <person name="Lalanne C."/>
            <person name="Gautier V."/>
            <person name="Ament-Velasquez S.L."/>
            <person name="Kruys A."/>
            <person name="Hutchinson M.I."/>
            <person name="Powell A.J."/>
            <person name="Barry K."/>
            <person name="Miller A.N."/>
            <person name="Grigoriev I.V."/>
            <person name="Debuchy R."/>
            <person name="Gladieux P."/>
            <person name="Hiltunen Thoren M."/>
            <person name="Johannesson H."/>
        </authorList>
    </citation>
    <scope>NUCLEOTIDE SEQUENCE</scope>
    <source>
        <strain evidence="4">CBS 958.72</strain>
    </source>
</reference>
<keyword evidence="3" id="KW-1133">Transmembrane helix</keyword>
<sequence>MGLWRRKITTSDDTATSAAYLTLRASVTILFFLWGFAYGLLDERDGNHGPPTVLGRVLRRYGFRVTFMAGLAVFAVGCLLFWPSGVQRSFGGFCGSMFVIPLNLDLNLAQAVQGVGSSVAPLLASRVFFANAVGTGDGLRNVQRAYLDVAGFDALLIALFFLAPMPEITDADMHLRETEIGEYGPGPLRKQTNLFLAVAAANYFINFCKEAGRDTAASSPALAAIELLMLVLSLESLCFATIYTKLGGSLLVAAISGGMDAHTAMAIPMVGYILALISCYPIYGNVWKRDVMDAYRVGPEPAAPHDAYKALQFEAPDVRGWGRVD</sequence>
<accession>A0AAE0NB04</accession>
<dbReference type="AlphaFoldDB" id="A0AAE0NB04"/>
<protein>
    <submittedName>
        <fullName evidence="4">Glucose galactose transporter</fullName>
    </submittedName>
</protein>
<evidence type="ECO:0000313" key="4">
    <source>
        <dbReference type="EMBL" id="KAK3376648.1"/>
    </source>
</evidence>
<reference evidence="4" key="2">
    <citation type="submission" date="2023-06" db="EMBL/GenBank/DDBJ databases">
        <authorList>
            <consortium name="Lawrence Berkeley National Laboratory"/>
            <person name="Haridas S."/>
            <person name="Hensen N."/>
            <person name="Bonometti L."/>
            <person name="Westerberg I."/>
            <person name="Brannstrom I.O."/>
            <person name="Guillou S."/>
            <person name="Cros-Aarteil S."/>
            <person name="Calhoun S."/>
            <person name="Kuo A."/>
            <person name="Mondo S."/>
            <person name="Pangilinan J."/>
            <person name="Riley R."/>
            <person name="Labutti K."/>
            <person name="Andreopoulos B."/>
            <person name="Lipzen A."/>
            <person name="Chen C."/>
            <person name="Yanf M."/>
            <person name="Daum C."/>
            <person name="Ng V."/>
            <person name="Clum A."/>
            <person name="Steindorff A."/>
            <person name="Ohm R."/>
            <person name="Martin F."/>
            <person name="Silar P."/>
            <person name="Natvig D."/>
            <person name="Lalanne C."/>
            <person name="Gautier V."/>
            <person name="Ament-Velasquez S.L."/>
            <person name="Kruys A."/>
            <person name="Hutchinson M.I."/>
            <person name="Powell A.J."/>
            <person name="Barry K."/>
            <person name="Miller A.N."/>
            <person name="Grigoriev I.V."/>
            <person name="Debuchy R."/>
            <person name="Gladieux P."/>
            <person name="Thoren M.H."/>
            <person name="Johannesson H."/>
        </authorList>
    </citation>
    <scope>NUCLEOTIDE SEQUENCE</scope>
    <source>
        <strain evidence="4">CBS 958.72</strain>
    </source>
</reference>
<keyword evidence="3" id="KW-0812">Transmembrane</keyword>
<dbReference type="SUPFAM" id="SSF103473">
    <property type="entry name" value="MFS general substrate transporter"/>
    <property type="match status" value="1"/>
</dbReference>
<keyword evidence="3" id="KW-0472">Membrane</keyword>
<dbReference type="InterPro" id="IPR050375">
    <property type="entry name" value="MFS_TsgA-like"/>
</dbReference>
<comment type="subcellular location">
    <subcellularLocation>
        <location evidence="1">Cell inner membrane</location>
        <topology evidence="1">Multi-pass membrane protein</topology>
    </subcellularLocation>
</comment>
<evidence type="ECO:0000313" key="5">
    <source>
        <dbReference type="Proteomes" id="UP001287356"/>
    </source>
</evidence>
<evidence type="ECO:0000256" key="2">
    <source>
        <dbReference type="ARBA" id="ARBA00022475"/>
    </source>
</evidence>
<dbReference type="PANTHER" id="PTHR43702:SF5">
    <property type="entry name" value="MAJOR FACILITATOR SUPERFAMILY (MFS) PROFILE DOMAIN-CONTAINING PROTEIN"/>
    <property type="match status" value="1"/>
</dbReference>
<organism evidence="4 5">
    <name type="scientific">Lasiosphaeria ovina</name>
    <dbReference type="NCBI Taxonomy" id="92902"/>
    <lineage>
        <taxon>Eukaryota</taxon>
        <taxon>Fungi</taxon>
        <taxon>Dikarya</taxon>
        <taxon>Ascomycota</taxon>
        <taxon>Pezizomycotina</taxon>
        <taxon>Sordariomycetes</taxon>
        <taxon>Sordariomycetidae</taxon>
        <taxon>Sordariales</taxon>
        <taxon>Lasiosphaeriaceae</taxon>
        <taxon>Lasiosphaeria</taxon>
    </lineage>
</organism>
<dbReference type="InterPro" id="IPR036259">
    <property type="entry name" value="MFS_trans_sf"/>
</dbReference>
<feature type="transmembrane region" description="Helical" evidence="3">
    <location>
        <begin position="221"/>
        <end position="243"/>
    </location>
</feature>
<comment type="caution">
    <text evidence="4">The sequence shown here is derived from an EMBL/GenBank/DDBJ whole genome shotgun (WGS) entry which is preliminary data.</text>
</comment>
<dbReference type="EMBL" id="JAULSN010000003">
    <property type="protein sequence ID" value="KAK3376648.1"/>
    <property type="molecule type" value="Genomic_DNA"/>
</dbReference>
<gene>
    <name evidence="4" type="ORF">B0T24DRAFT_648497</name>
</gene>
<feature type="transmembrane region" description="Helical" evidence="3">
    <location>
        <begin position="61"/>
        <end position="82"/>
    </location>
</feature>
<evidence type="ECO:0000256" key="3">
    <source>
        <dbReference type="SAM" id="Phobius"/>
    </source>
</evidence>
<dbReference type="Gene3D" id="1.20.1250.20">
    <property type="entry name" value="MFS general substrate transporter like domains"/>
    <property type="match status" value="2"/>
</dbReference>
<feature type="transmembrane region" description="Helical" evidence="3">
    <location>
        <begin position="263"/>
        <end position="283"/>
    </location>
</feature>
<keyword evidence="5" id="KW-1185">Reference proteome</keyword>
<keyword evidence="2" id="KW-1003">Cell membrane</keyword>
<proteinExistence type="predicted"/>
<dbReference type="PANTHER" id="PTHR43702">
    <property type="entry name" value="L-FUCOSE-PROTON SYMPORTER"/>
    <property type="match status" value="1"/>
</dbReference>
<name>A0AAE0NB04_9PEZI</name>
<dbReference type="Proteomes" id="UP001287356">
    <property type="component" value="Unassembled WGS sequence"/>
</dbReference>
<evidence type="ECO:0000256" key="1">
    <source>
        <dbReference type="ARBA" id="ARBA00004429"/>
    </source>
</evidence>
<dbReference type="GO" id="GO:0005886">
    <property type="term" value="C:plasma membrane"/>
    <property type="evidence" value="ECO:0007669"/>
    <property type="project" value="UniProtKB-SubCell"/>
</dbReference>